<feature type="region of interest" description="Disordered" evidence="2">
    <location>
        <begin position="25"/>
        <end position="88"/>
    </location>
</feature>
<evidence type="ECO:0000256" key="2">
    <source>
        <dbReference type="SAM" id="MobiDB-lite"/>
    </source>
</evidence>
<accession>A0ABM4FG46</accession>
<proteinExistence type="predicted"/>
<feature type="coiled-coil region" evidence="1">
    <location>
        <begin position="293"/>
        <end position="327"/>
    </location>
</feature>
<feature type="compositionally biased region" description="Polar residues" evidence="2">
    <location>
        <begin position="71"/>
        <end position="85"/>
    </location>
</feature>
<dbReference type="Pfam" id="PF15397">
    <property type="entry name" value="DUF4618"/>
    <property type="match status" value="1"/>
</dbReference>
<feature type="coiled-coil region" evidence="1">
    <location>
        <begin position="164"/>
        <end position="252"/>
    </location>
</feature>
<reference evidence="4 5" key="1">
    <citation type="submission" date="2025-05" db="UniProtKB">
        <authorList>
            <consortium name="RefSeq"/>
        </authorList>
    </citation>
    <scope>IDENTIFICATION</scope>
    <source>
        <tissue evidence="4 5">Blood</tissue>
    </source>
</reference>
<evidence type="ECO:0000313" key="3">
    <source>
        <dbReference type="Proteomes" id="UP001652627"/>
    </source>
</evidence>
<dbReference type="PANTHER" id="PTHR28574">
    <property type="entry name" value="RIKEN CDNA 6820408C15"/>
    <property type="match status" value="1"/>
</dbReference>
<dbReference type="GeneID" id="106497393"/>
<protein>
    <submittedName>
        <fullName evidence="4 5">Uncharacterized protein C20orf96 homolog isoform X1</fullName>
    </submittedName>
</protein>
<organism evidence="3 5">
    <name type="scientific">Apteryx mantelli</name>
    <name type="common">North Island brown kiwi</name>
    <dbReference type="NCBI Taxonomy" id="2696672"/>
    <lineage>
        <taxon>Eukaryota</taxon>
        <taxon>Metazoa</taxon>
        <taxon>Chordata</taxon>
        <taxon>Craniata</taxon>
        <taxon>Vertebrata</taxon>
        <taxon>Euteleostomi</taxon>
        <taxon>Archelosauria</taxon>
        <taxon>Archosauria</taxon>
        <taxon>Dinosauria</taxon>
        <taxon>Saurischia</taxon>
        <taxon>Theropoda</taxon>
        <taxon>Coelurosauria</taxon>
        <taxon>Aves</taxon>
        <taxon>Palaeognathae</taxon>
        <taxon>Apterygiformes</taxon>
        <taxon>Apterygidae</taxon>
        <taxon>Apteryx</taxon>
    </lineage>
</organism>
<keyword evidence="1" id="KW-0175">Coiled coil</keyword>
<sequence length="375" mass="43733">MDARGLVPNVMEDFKKTDYSKWQRIEAKEKKSPARKLTLPPITNEGKKKKGKKNKPVTFRLNKNPPLPSKTLPSQKKSGSFTQKKSSLKDAELAKNLEDIRTIQYLTKLKINFIEELKQHSAYLAETNCKLIEDIQHTDDRTAKQARDLLQQYEVFGTVKAAMQNFTQNRLDAARAEFQEMEEKLEKHLGKLQQQLDEATSKVQVLQDELHVLRNYMDREYPAKAVQIAFLLHKIQNLKEQQQYEIDETEALGKAFLEDLEVKLRVEQEEILERVVEELLLHQDGLKRMFMSNHILQCEVQRQREVIKDLTEEISELTRSIQTLQQSTGDPRELIFADVLLRRPNCLLCPAVSQNKRLVRPHWKHVLESRNTDKG</sequence>
<keyword evidence="3" id="KW-1185">Reference proteome</keyword>
<dbReference type="RefSeq" id="XP_067163936.1">
    <property type="nucleotide sequence ID" value="XM_067307835.1"/>
</dbReference>
<evidence type="ECO:0000256" key="1">
    <source>
        <dbReference type="SAM" id="Coils"/>
    </source>
</evidence>
<dbReference type="Proteomes" id="UP001652627">
    <property type="component" value="Chromosome 18"/>
</dbReference>
<evidence type="ECO:0000313" key="5">
    <source>
        <dbReference type="RefSeq" id="XP_067163936.1"/>
    </source>
</evidence>
<dbReference type="InterPro" id="IPR029236">
    <property type="entry name" value="DUF4618"/>
</dbReference>
<dbReference type="PANTHER" id="PTHR28574:SF1">
    <property type="entry name" value="RIKEN CDNA 6820408C15 GENE"/>
    <property type="match status" value="1"/>
</dbReference>
<name>A0ABM4FG46_9AVES</name>
<evidence type="ECO:0000313" key="4">
    <source>
        <dbReference type="RefSeq" id="XP_067163934.1"/>
    </source>
</evidence>
<gene>
    <name evidence="4 5" type="primary">C18H20orf96</name>
</gene>
<dbReference type="RefSeq" id="XP_067163934.1">
    <property type="nucleotide sequence ID" value="XM_067307833.1"/>
</dbReference>